<accession>B3VKH6</accession>
<evidence type="ECO:0000256" key="3">
    <source>
        <dbReference type="ARBA" id="ARBA00022463"/>
    </source>
</evidence>
<keyword evidence="12" id="KW-1185">Reference proteome</keyword>
<evidence type="ECO:0000256" key="2">
    <source>
        <dbReference type="ARBA" id="ARBA00017202"/>
    </source>
</evidence>
<keyword evidence="4" id="KW-0945">Host-virus interaction</keyword>
<dbReference type="Pfam" id="PF01623">
    <property type="entry name" value="Carla_C4"/>
    <property type="match status" value="1"/>
</dbReference>
<evidence type="ECO:0000256" key="8">
    <source>
        <dbReference type="ARBA" id="ARBA00022833"/>
    </source>
</evidence>
<keyword evidence="7" id="KW-0863">Zinc-finger</keyword>
<dbReference type="Proteomes" id="UP000202554">
    <property type="component" value="Segment"/>
</dbReference>
<organism evidence="11 12">
    <name type="scientific">Hydrangea chlorotic mottle virus</name>
    <dbReference type="NCBI Taxonomy" id="375546"/>
    <lineage>
        <taxon>Viruses</taxon>
        <taxon>Riboviria</taxon>
        <taxon>Orthornavirae</taxon>
        <taxon>Kitrinoviricota</taxon>
        <taxon>Alsuviricetes</taxon>
        <taxon>Tymovirales</taxon>
        <taxon>Betaflexiviridae</taxon>
        <taxon>Quinvirinae</taxon>
        <taxon>Carlavirus</taxon>
        <taxon>Carlavirus hydrangeae</taxon>
    </lineage>
</organism>
<keyword evidence="8" id="KW-0862">Zinc</keyword>
<comment type="similarity">
    <text evidence="1">Belongs to the carlaviruses nucleic acid-binding protein family.</text>
</comment>
<dbReference type="GO" id="GO:0052170">
    <property type="term" value="P:symbiont-mediated suppression of host innate immune response"/>
    <property type="evidence" value="ECO:0007669"/>
    <property type="project" value="UniProtKB-KW"/>
</dbReference>
<evidence type="ECO:0000313" key="11">
    <source>
        <dbReference type="EMBL" id="ACE78186.1"/>
    </source>
</evidence>
<reference evidence="11 12" key="1">
    <citation type="journal article" date="2010" name="Arch. Virol.">
        <title>Characterization of hydrangea chlorotic mottle virus, a new member of the genus Carlavirus.</title>
        <authorList>
            <person name="Tang J."/>
            <person name="Harper S.J."/>
            <person name="Wei T."/>
            <person name="Clover G.R.G."/>
        </authorList>
    </citation>
    <scope>NUCLEOTIDE SEQUENCE [LARGE SCALE GENOMIC DNA]</scope>
    <source>
        <strain evidence="11">NZ</strain>
    </source>
</reference>
<keyword evidence="3" id="KW-0941">Suppressor of RNA silencing</keyword>
<evidence type="ECO:0000256" key="9">
    <source>
        <dbReference type="ARBA" id="ARBA00023125"/>
    </source>
</evidence>
<keyword evidence="9" id="KW-0238">DNA-binding</keyword>
<evidence type="ECO:0000256" key="10">
    <source>
        <dbReference type="ARBA" id="ARBA00023280"/>
    </source>
</evidence>
<dbReference type="GO" id="GO:0008270">
    <property type="term" value="F:zinc ion binding"/>
    <property type="evidence" value="ECO:0007669"/>
    <property type="project" value="UniProtKB-KW"/>
</dbReference>
<sequence length="110" mass="12686">MQAMEDRENKRLLAIINVCRKYGVYDVNICLHIFRRSSGLLLGNGKSSYARRRRAKSIGRCERCYRVYPPICNSKCDNRTCRPGLSPNNKVVDYIRCGVTEVIPHPGYNF</sequence>
<evidence type="ECO:0000256" key="7">
    <source>
        <dbReference type="ARBA" id="ARBA00022771"/>
    </source>
</evidence>
<dbReference type="GO" id="GO:0003677">
    <property type="term" value="F:DNA binding"/>
    <property type="evidence" value="ECO:0007669"/>
    <property type="project" value="UniProtKB-KW"/>
</dbReference>
<evidence type="ECO:0000313" key="12">
    <source>
        <dbReference type="Proteomes" id="UP000202554"/>
    </source>
</evidence>
<dbReference type="GO" id="GO:0006355">
    <property type="term" value="P:regulation of DNA-templated transcription"/>
    <property type="evidence" value="ECO:0007669"/>
    <property type="project" value="InterPro"/>
</dbReference>
<keyword evidence="10" id="KW-0899">Viral immunoevasion</keyword>
<dbReference type="RefSeq" id="YP_002985641.1">
    <property type="nucleotide sequence ID" value="NC_012869.1"/>
</dbReference>
<evidence type="ECO:0000256" key="1">
    <source>
        <dbReference type="ARBA" id="ARBA00006158"/>
    </source>
</evidence>
<name>B3VKH6_9VIRU</name>
<dbReference type="KEGG" id="vg:8094706"/>
<evidence type="ECO:0000256" key="5">
    <source>
        <dbReference type="ARBA" id="ARBA00022632"/>
    </source>
</evidence>
<protein>
    <recommendedName>
        <fullName evidence="2">RNA silencing suppressor</fullName>
    </recommendedName>
</protein>
<dbReference type="InterPro" id="IPR002568">
    <property type="entry name" value="Carla-bd"/>
</dbReference>
<evidence type="ECO:0000256" key="4">
    <source>
        <dbReference type="ARBA" id="ARBA00022581"/>
    </source>
</evidence>
<dbReference type="EMBL" id="EU754720">
    <property type="protein sequence ID" value="ACE78186.1"/>
    <property type="molecule type" value="Genomic_RNA"/>
</dbReference>
<keyword evidence="6" id="KW-0479">Metal-binding</keyword>
<keyword evidence="5" id="KW-1090">Inhibition of host innate immune response by virus</keyword>
<dbReference type="GeneID" id="8094706"/>
<dbReference type="OrthoDB" id="28055at10239"/>
<proteinExistence type="inferred from homology"/>
<evidence type="ECO:0000256" key="6">
    <source>
        <dbReference type="ARBA" id="ARBA00022723"/>
    </source>
</evidence>